<evidence type="ECO:0000256" key="2">
    <source>
        <dbReference type="ARBA" id="ARBA00022801"/>
    </source>
</evidence>
<evidence type="ECO:0000313" key="4">
    <source>
        <dbReference type="EMBL" id="QLG73268.1"/>
    </source>
</evidence>
<dbReference type="InterPro" id="IPR029058">
    <property type="entry name" value="AB_hydrolase_fold"/>
</dbReference>
<evidence type="ECO:0000313" key="5">
    <source>
        <dbReference type="Proteomes" id="UP000509704"/>
    </source>
</evidence>
<proteinExistence type="inferred from homology"/>
<dbReference type="PANTHER" id="PTHR46118:SF4">
    <property type="entry name" value="PROTEIN ABHD11"/>
    <property type="match status" value="1"/>
</dbReference>
<sequence>MLLKRLLQSRALPRRPIVDLAYTIVKPATTDEKYLKREPVLITLHGLFGTKSMFGTFSKTLSDNLGYTVCNVDLRDHGASPQAIPFDYVTLTKDLISFIKKRFGTQRQINIIGFSLGGRVALLSSLCNLVNINKCVSIDFPPYTIPRVDDVLTENFDSILKIISREIKITKGTKTWKKELLNLLNELPANKIDKGHPALYFANGFFLNSNNNLPFDKHLDKDPYIDFYLPLKQLPTILEDVKIWPDLYGKDNSDHFFKTVTDRSVLFMRALQSPFFTDDSSLLYKHFPRAKLVSFDCGHNMAFEKPKETVEYIVNYLKE</sequence>
<organism evidence="4 5">
    <name type="scientific">Zygotorulaspora mrakii</name>
    <name type="common">Zygosaccharomyces mrakii</name>
    <dbReference type="NCBI Taxonomy" id="42260"/>
    <lineage>
        <taxon>Eukaryota</taxon>
        <taxon>Fungi</taxon>
        <taxon>Dikarya</taxon>
        <taxon>Ascomycota</taxon>
        <taxon>Saccharomycotina</taxon>
        <taxon>Saccharomycetes</taxon>
        <taxon>Saccharomycetales</taxon>
        <taxon>Saccharomycetaceae</taxon>
        <taxon>Zygotorulaspora</taxon>
    </lineage>
</organism>
<dbReference type="GeneID" id="59237010"/>
<dbReference type="GO" id="GO:0005739">
    <property type="term" value="C:mitochondrion"/>
    <property type="evidence" value="ECO:0007669"/>
    <property type="project" value="TreeGrafter"/>
</dbReference>
<keyword evidence="2" id="KW-0378">Hydrolase</keyword>
<dbReference type="EMBL" id="CP058608">
    <property type="protein sequence ID" value="QLG73268.1"/>
    <property type="molecule type" value="Genomic_DNA"/>
</dbReference>
<dbReference type="InterPro" id="IPR000073">
    <property type="entry name" value="AB_hydrolase_1"/>
</dbReference>
<feature type="domain" description="AB hydrolase-1" evidence="3">
    <location>
        <begin position="39"/>
        <end position="306"/>
    </location>
</feature>
<dbReference type="AlphaFoldDB" id="A0A7H9B3M9"/>
<dbReference type="SUPFAM" id="SSF53474">
    <property type="entry name" value="alpha/beta-Hydrolases"/>
    <property type="match status" value="1"/>
</dbReference>
<dbReference type="PANTHER" id="PTHR46118">
    <property type="entry name" value="PROTEIN ABHD11"/>
    <property type="match status" value="1"/>
</dbReference>
<dbReference type="RefSeq" id="XP_037144995.1">
    <property type="nucleotide sequence ID" value="XM_037289100.1"/>
</dbReference>
<dbReference type="Pfam" id="PF00561">
    <property type="entry name" value="Abhydrolase_1"/>
    <property type="match status" value="1"/>
</dbReference>
<accession>A0A7H9B3M9</accession>
<gene>
    <name evidence="4" type="ORF">HG535_0E03520</name>
</gene>
<dbReference type="GO" id="GO:0052689">
    <property type="term" value="F:carboxylic ester hydrolase activity"/>
    <property type="evidence" value="ECO:0007669"/>
    <property type="project" value="TreeGrafter"/>
</dbReference>
<dbReference type="Gene3D" id="3.40.50.1820">
    <property type="entry name" value="alpha/beta hydrolase"/>
    <property type="match status" value="1"/>
</dbReference>
<dbReference type="Proteomes" id="UP000509704">
    <property type="component" value="Chromosome 5"/>
</dbReference>
<reference evidence="4 5" key="1">
    <citation type="submission" date="2020-07" db="EMBL/GenBank/DDBJ databases">
        <title>The yeast mating-type switching endonuclease HO is a domesticated member of an unorthodox homing genetic element family.</title>
        <authorList>
            <person name="Coughlan A.Y."/>
            <person name="Lombardi L."/>
            <person name="Braun-Galleani S."/>
            <person name="Martos A.R."/>
            <person name="Galeote V."/>
            <person name="Bigey F."/>
            <person name="Dequin S."/>
            <person name="Byrne K.P."/>
            <person name="Wolfe K.H."/>
        </authorList>
    </citation>
    <scope>NUCLEOTIDE SEQUENCE [LARGE SCALE GENOMIC DNA]</scope>
    <source>
        <strain evidence="4 5">NRRL Y-6702</strain>
    </source>
</reference>
<evidence type="ECO:0000256" key="1">
    <source>
        <dbReference type="ARBA" id="ARBA00008645"/>
    </source>
</evidence>
<protein>
    <recommendedName>
        <fullName evidence="3">AB hydrolase-1 domain-containing protein</fullName>
    </recommendedName>
</protein>
<keyword evidence="5" id="KW-1185">Reference proteome</keyword>
<dbReference type="OrthoDB" id="8119704at2759"/>
<comment type="similarity">
    <text evidence="1">Belongs to the AB hydrolase superfamily.</text>
</comment>
<dbReference type="KEGG" id="zmk:HG535_0E03520"/>
<evidence type="ECO:0000259" key="3">
    <source>
        <dbReference type="Pfam" id="PF00561"/>
    </source>
</evidence>
<name>A0A7H9B3M9_ZYGMR</name>